<dbReference type="InterPro" id="IPR041679">
    <property type="entry name" value="DNA2/NAM7-like_C"/>
</dbReference>
<feature type="domain" description="DNA2/NAM7 helicase helicase" evidence="2">
    <location>
        <begin position="663"/>
        <end position="766"/>
    </location>
</feature>
<evidence type="ECO:0000256" key="1">
    <source>
        <dbReference type="SAM" id="MobiDB-lite"/>
    </source>
</evidence>
<comment type="caution">
    <text evidence="4">The sequence shown here is derived from an EMBL/GenBank/DDBJ whole genome shotgun (WGS) entry which is preliminary data.</text>
</comment>
<dbReference type="Pfam" id="PF13087">
    <property type="entry name" value="AAA_12"/>
    <property type="match status" value="1"/>
</dbReference>
<protein>
    <recommendedName>
        <fullName evidence="6">AAA+ ATPase domain-containing protein</fullName>
    </recommendedName>
</protein>
<dbReference type="InterPro" id="IPR047187">
    <property type="entry name" value="SF1_C_Upf1"/>
</dbReference>
<dbReference type="OrthoDB" id="9757917at2"/>
<dbReference type="SUPFAM" id="SSF52540">
    <property type="entry name" value="P-loop containing nucleoside triphosphate hydrolases"/>
    <property type="match status" value="1"/>
</dbReference>
<dbReference type="InterPro" id="IPR027417">
    <property type="entry name" value="P-loop_NTPase"/>
</dbReference>
<evidence type="ECO:0000259" key="2">
    <source>
        <dbReference type="Pfam" id="PF13086"/>
    </source>
</evidence>
<organism evidence="4 5">
    <name type="scientific">Duganella callida</name>
    <dbReference type="NCBI Taxonomy" id="2561932"/>
    <lineage>
        <taxon>Bacteria</taxon>
        <taxon>Pseudomonadati</taxon>
        <taxon>Pseudomonadota</taxon>
        <taxon>Betaproteobacteria</taxon>
        <taxon>Burkholderiales</taxon>
        <taxon>Oxalobacteraceae</taxon>
        <taxon>Telluria group</taxon>
        <taxon>Duganella</taxon>
    </lineage>
</organism>
<proteinExistence type="predicted"/>
<dbReference type="EMBL" id="SPVG01000199">
    <property type="protein sequence ID" value="TFW17710.1"/>
    <property type="molecule type" value="Genomic_DNA"/>
</dbReference>
<reference evidence="4 5" key="1">
    <citation type="submission" date="2019-03" db="EMBL/GenBank/DDBJ databases">
        <title>Draft Genome Sequence of Duganella callidus sp. nov., a Novel Duganella Species Isolated from Cultivated Soil.</title>
        <authorList>
            <person name="Raths R."/>
            <person name="Peta V."/>
            <person name="Bucking H."/>
        </authorList>
    </citation>
    <scope>NUCLEOTIDE SEQUENCE [LARGE SCALE GENOMIC DNA]</scope>
    <source>
        <strain evidence="4 5">DN04</strain>
    </source>
</reference>
<sequence>MVPFFIAGAVVLGATALAWLLDEETKEERSLHDGLRRRNADLRSQLYAAPGESAKALAARRRQAALTLATNQRAYCDGYRRRLEEPAQEFRTLASALQADLADSSISPFRRNALRLLQARLEDTRNRLEAYQRYCDWYVEQLDRMLARDRYDSILSFPDPQSRLPENWYYNGKVALASVAELTGMLNSYGQVLELQTERLGEQQYSDARQRALMLQYPDQEAIPVQMKGGKNPRYFKGCILRGALHVEHILEKLPCSAFVERPVSGKNGDGYIVRCYPSFYPVDKQQSLSGGIVAFLPRAEASFPGKRYNAGERLQVYPHYFDLLLSADAVTVTEQVESLELGGGSAAPVFLHVDGSEHDLHPLLQEHDAVWQLRAYMDTEGGGLVTLQFGAWQIAAEVCEKDNQLRVTSLNRTGVDSVQLDQLPFSMRLISAELRDSVFCDGLQFHKFLQFCRQQSLFGGDEAARKASGKFFERWNKVTEFLIDEEGYRSFSLSPQAEPAEYEWDCACPVHLRDILQDLLDDAQSPPRLYLEECYANRSGERRWLQIGELEGLPEALGGGVFRLSHKGIMRPTPEQGYQSVAPAQVRLRFPNGGDLANLGRQKRALQGFMGGRSLNRTLQQLLLMPQRYVPEPDPYWTARIAKGLQWQNSNWADPVKATTAKRVVEQALAESNLYLIQGPPGTGKTTCIVELLHQIFKAQPDTRVLVVSQQNTAVDNALDRFLERYPDAVGNVLRIANKTARVQSNLQHVTTEAILKDYLEDRREDERLSRADMPARAEWIHAWIDAVYRPQNREPFDAELSELLVGGYTLVGATCVGLASRRHGMDRLTFDICIIDEGGRSTVPELLIPLMRSRKAIIIGDHYQLPPSIASRLQEPDAKEHLPFLEQTFLKTSFFEHLYENLPPLCRGRLVEQYRMVEPIGDLVADLFYSQGGERGLFNGKQHDRGEFLDQVHTLRWINVEAGIQEKENGVGPSLFNRGEAQALVDFLLSAARKLSHRKKNIGNASLRKTVAVITPYGAQKRLIKDMLAKHASIEQMMQVDVDTVDSFQGSEADIVLYSTVRTQGNISFLLDRQRLNVACSRARENLVFFGATRFLREREARSKKFLFSTIMERAKYDHGPSTISGKPQARHAQIARKRA</sequence>
<dbReference type="PANTHER" id="PTHR10887:SF495">
    <property type="entry name" value="HELICASE SENATAXIN ISOFORM X1-RELATED"/>
    <property type="match status" value="1"/>
</dbReference>
<dbReference type="RefSeq" id="WP_135203314.1">
    <property type="nucleotide sequence ID" value="NZ_SPVG01000199.1"/>
</dbReference>
<dbReference type="PANTHER" id="PTHR10887">
    <property type="entry name" value="DNA2/NAM7 HELICASE FAMILY"/>
    <property type="match status" value="1"/>
</dbReference>
<evidence type="ECO:0000259" key="3">
    <source>
        <dbReference type="Pfam" id="PF13087"/>
    </source>
</evidence>
<keyword evidence="5" id="KW-1185">Reference proteome</keyword>
<gene>
    <name evidence="4" type="ORF">E4L98_20050</name>
</gene>
<dbReference type="InterPro" id="IPR041677">
    <property type="entry name" value="DNA2/NAM7_AAA_11"/>
</dbReference>
<dbReference type="GO" id="GO:0004386">
    <property type="term" value="F:helicase activity"/>
    <property type="evidence" value="ECO:0007669"/>
    <property type="project" value="InterPro"/>
</dbReference>
<dbReference type="Proteomes" id="UP000297729">
    <property type="component" value="Unassembled WGS sequence"/>
</dbReference>
<dbReference type="Pfam" id="PF13086">
    <property type="entry name" value="AAA_11"/>
    <property type="match status" value="2"/>
</dbReference>
<dbReference type="Gene3D" id="3.40.50.300">
    <property type="entry name" value="P-loop containing nucleotide triphosphate hydrolases"/>
    <property type="match status" value="2"/>
</dbReference>
<dbReference type="AlphaFoldDB" id="A0A4Y9S877"/>
<evidence type="ECO:0008006" key="6">
    <source>
        <dbReference type="Google" id="ProtNLM"/>
    </source>
</evidence>
<dbReference type="CDD" id="cd18808">
    <property type="entry name" value="SF1_C_Upf1"/>
    <property type="match status" value="1"/>
</dbReference>
<feature type="region of interest" description="Disordered" evidence="1">
    <location>
        <begin position="1121"/>
        <end position="1142"/>
    </location>
</feature>
<accession>A0A4Y9S877</accession>
<name>A0A4Y9S877_9BURK</name>
<dbReference type="InterPro" id="IPR045055">
    <property type="entry name" value="DNA2/NAM7-like"/>
</dbReference>
<feature type="domain" description="DNA2/NAM7 helicase helicase" evidence="2">
    <location>
        <begin position="799"/>
        <end position="873"/>
    </location>
</feature>
<evidence type="ECO:0000313" key="5">
    <source>
        <dbReference type="Proteomes" id="UP000297729"/>
    </source>
</evidence>
<evidence type="ECO:0000313" key="4">
    <source>
        <dbReference type="EMBL" id="TFW17710.1"/>
    </source>
</evidence>
<feature type="domain" description="DNA2/NAM7 helicase-like C-terminal" evidence="3">
    <location>
        <begin position="892"/>
        <end position="1094"/>
    </location>
</feature>